<comment type="caution">
    <text evidence="2">The sequence shown here is derived from an EMBL/GenBank/DDBJ whole genome shotgun (WGS) entry which is preliminary data.</text>
</comment>
<dbReference type="InterPro" id="IPR023286">
    <property type="entry name" value="ABATE_dom_sf"/>
</dbReference>
<dbReference type="PANTHER" id="PTHR35525:SF3">
    <property type="entry name" value="BLL6575 PROTEIN"/>
    <property type="match status" value="1"/>
</dbReference>
<feature type="domain" description="Zinc finger CGNR" evidence="1">
    <location>
        <begin position="148"/>
        <end position="191"/>
    </location>
</feature>
<accession>A0ABW7AMC7</accession>
<protein>
    <submittedName>
        <fullName evidence="2">CGNR zinc finger domain-containing protein</fullName>
    </submittedName>
</protein>
<dbReference type="SUPFAM" id="SSF160904">
    <property type="entry name" value="Jann2411-like"/>
    <property type="match status" value="1"/>
</dbReference>
<name>A0ABW7AMC7_9ACTN</name>
<reference evidence="2 3" key="1">
    <citation type="submission" date="2024-10" db="EMBL/GenBank/DDBJ databases">
        <authorList>
            <person name="Topkara A.R."/>
            <person name="Saygin H."/>
        </authorList>
    </citation>
    <scope>NUCLEOTIDE SEQUENCE [LARGE SCALE GENOMIC DNA]</scope>
    <source>
        <strain evidence="2 3">M3C6</strain>
    </source>
</reference>
<organism evidence="2 3">
    <name type="scientific">Nonomuraea marmarensis</name>
    <dbReference type="NCBI Taxonomy" id="3351344"/>
    <lineage>
        <taxon>Bacteria</taxon>
        <taxon>Bacillati</taxon>
        <taxon>Actinomycetota</taxon>
        <taxon>Actinomycetes</taxon>
        <taxon>Streptosporangiales</taxon>
        <taxon>Streptosporangiaceae</taxon>
        <taxon>Nonomuraea</taxon>
    </lineage>
</organism>
<keyword evidence="3" id="KW-1185">Reference proteome</keyword>
<dbReference type="InterPro" id="IPR010852">
    <property type="entry name" value="ABATE"/>
</dbReference>
<dbReference type="EMBL" id="JBICRM010000026">
    <property type="protein sequence ID" value="MFG1708178.1"/>
    <property type="molecule type" value="Genomic_DNA"/>
</dbReference>
<dbReference type="Proteomes" id="UP001603978">
    <property type="component" value="Unassembled WGS sequence"/>
</dbReference>
<evidence type="ECO:0000259" key="1">
    <source>
        <dbReference type="Pfam" id="PF11706"/>
    </source>
</evidence>
<evidence type="ECO:0000313" key="2">
    <source>
        <dbReference type="EMBL" id="MFG1708178.1"/>
    </source>
</evidence>
<sequence>MSISWPATGRYDLDCAPGGLGLVQDLLNTISAGVPQQPDLLADVESARTWVYDVTARWSAATGQPIPEVALDGDELQELRAFRDTVHRVTAAPADGSGPAVPHTAAAALRLGADGTVRLEPRGTGWRLLASLVLAALFEAEQTDIRRRLKTCHNPRCRVAFYDRSRNNSGVWHSLRVCGNAANLRAHRARRRSR</sequence>
<gene>
    <name evidence="2" type="ORF">ACFLIM_33720</name>
</gene>
<dbReference type="Pfam" id="PF11706">
    <property type="entry name" value="zf-CGNR"/>
    <property type="match status" value="1"/>
</dbReference>
<evidence type="ECO:0000313" key="3">
    <source>
        <dbReference type="Proteomes" id="UP001603978"/>
    </source>
</evidence>
<dbReference type="Gene3D" id="1.10.3300.10">
    <property type="entry name" value="Jann2411-like domain"/>
    <property type="match status" value="1"/>
</dbReference>
<dbReference type="PANTHER" id="PTHR35525">
    <property type="entry name" value="BLL6575 PROTEIN"/>
    <property type="match status" value="1"/>
</dbReference>
<dbReference type="Pfam" id="PF07336">
    <property type="entry name" value="ABATE"/>
    <property type="match status" value="1"/>
</dbReference>
<dbReference type="InterPro" id="IPR021005">
    <property type="entry name" value="Znf_CGNR"/>
</dbReference>
<dbReference type="RefSeq" id="WP_393172414.1">
    <property type="nucleotide sequence ID" value="NZ_JBICRM010000026.1"/>
</dbReference>
<proteinExistence type="predicted"/>